<dbReference type="InterPro" id="IPR015892">
    <property type="entry name" value="Carbonic_anhydrase_CS"/>
</dbReference>
<dbReference type="Proteomes" id="UP000051952">
    <property type="component" value="Unassembled WGS sequence"/>
</dbReference>
<dbReference type="EMBL" id="CYKH01000945">
    <property type="protein sequence ID" value="CUG71291.1"/>
    <property type="molecule type" value="Genomic_DNA"/>
</dbReference>
<accession>A0A0S4J3T4</accession>
<dbReference type="InterPro" id="IPR001765">
    <property type="entry name" value="Carbonic_anhydrase"/>
</dbReference>
<proteinExistence type="inferred from homology"/>
<dbReference type="Pfam" id="PF00484">
    <property type="entry name" value="Pro_CA"/>
    <property type="match status" value="1"/>
</dbReference>
<keyword evidence="5 8" id="KW-0456">Lyase</keyword>
<evidence type="ECO:0000313" key="9">
    <source>
        <dbReference type="EMBL" id="CUG71291.1"/>
    </source>
</evidence>
<reference evidence="10" key="1">
    <citation type="submission" date="2015-09" db="EMBL/GenBank/DDBJ databases">
        <authorList>
            <consortium name="Pathogen Informatics"/>
        </authorList>
    </citation>
    <scope>NUCLEOTIDE SEQUENCE [LARGE SCALE GENOMIC DNA]</scope>
    <source>
        <strain evidence="10">Lake Konstanz</strain>
    </source>
</reference>
<dbReference type="PROSITE" id="PS00704">
    <property type="entry name" value="PROK_CO2_ANHYDRASE_1"/>
    <property type="match status" value="1"/>
</dbReference>
<evidence type="ECO:0000256" key="3">
    <source>
        <dbReference type="ARBA" id="ARBA00022723"/>
    </source>
</evidence>
<keyword evidence="10" id="KW-1185">Reference proteome</keyword>
<name>A0A0S4J3T4_BODSA</name>
<dbReference type="PANTHER" id="PTHR11002:SF76">
    <property type="entry name" value="CARBONIC ANHYDRASE"/>
    <property type="match status" value="1"/>
</dbReference>
<keyword evidence="3 7" id="KW-0479">Metal-binding</keyword>
<comment type="cofactor">
    <cofactor evidence="7">
        <name>Zn(2+)</name>
        <dbReference type="ChEBI" id="CHEBI:29105"/>
    </cofactor>
    <text evidence="7">Binds 1 zinc ion per subunit.</text>
</comment>
<comment type="catalytic activity">
    <reaction evidence="6 8">
        <text>hydrogencarbonate + H(+) = CO2 + H2O</text>
        <dbReference type="Rhea" id="RHEA:10748"/>
        <dbReference type="ChEBI" id="CHEBI:15377"/>
        <dbReference type="ChEBI" id="CHEBI:15378"/>
        <dbReference type="ChEBI" id="CHEBI:16526"/>
        <dbReference type="ChEBI" id="CHEBI:17544"/>
        <dbReference type="EC" id="4.2.1.1"/>
    </reaction>
</comment>
<protein>
    <recommendedName>
        <fullName evidence="2 8">Carbonic anhydrase</fullName>
        <ecNumber evidence="2 8">4.2.1.1</ecNumber>
    </recommendedName>
    <alternativeName>
        <fullName evidence="8">Carbonate dehydratase</fullName>
    </alternativeName>
</protein>
<evidence type="ECO:0000256" key="8">
    <source>
        <dbReference type="RuleBase" id="RU003956"/>
    </source>
</evidence>
<evidence type="ECO:0000256" key="6">
    <source>
        <dbReference type="ARBA" id="ARBA00048348"/>
    </source>
</evidence>
<evidence type="ECO:0000313" key="10">
    <source>
        <dbReference type="Proteomes" id="UP000051952"/>
    </source>
</evidence>
<dbReference type="VEuPathDB" id="TriTrypDB:BSAL_83700"/>
<dbReference type="SUPFAM" id="SSF53056">
    <property type="entry name" value="beta-carbonic anhydrase, cab"/>
    <property type="match status" value="1"/>
</dbReference>
<feature type="binding site" evidence="7">
    <location>
        <position position="119"/>
    </location>
    <ligand>
        <name>Zn(2+)</name>
        <dbReference type="ChEBI" id="CHEBI:29105"/>
    </ligand>
</feature>
<evidence type="ECO:0000256" key="5">
    <source>
        <dbReference type="ARBA" id="ARBA00023239"/>
    </source>
</evidence>
<dbReference type="PANTHER" id="PTHR11002">
    <property type="entry name" value="CARBONIC ANHYDRASE"/>
    <property type="match status" value="1"/>
</dbReference>
<dbReference type="SMART" id="SM00947">
    <property type="entry name" value="Pro_CA"/>
    <property type="match status" value="1"/>
</dbReference>
<dbReference type="InterPro" id="IPR036874">
    <property type="entry name" value="Carbonic_anhydrase_sf"/>
</dbReference>
<comment type="function">
    <text evidence="8">Reversible hydration of carbon dioxide.</text>
</comment>
<dbReference type="GO" id="GO:0008270">
    <property type="term" value="F:zinc ion binding"/>
    <property type="evidence" value="ECO:0007669"/>
    <property type="project" value="UniProtKB-UniRule"/>
</dbReference>
<organism evidence="9 10">
    <name type="scientific">Bodo saltans</name>
    <name type="common">Flagellated protozoan</name>
    <dbReference type="NCBI Taxonomy" id="75058"/>
    <lineage>
        <taxon>Eukaryota</taxon>
        <taxon>Discoba</taxon>
        <taxon>Euglenozoa</taxon>
        <taxon>Kinetoplastea</taxon>
        <taxon>Metakinetoplastina</taxon>
        <taxon>Eubodonida</taxon>
        <taxon>Bodonidae</taxon>
        <taxon>Bodo</taxon>
    </lineage>
</organism>
<dbReference type="AlphaFoldDB" id="A0A0S4J3T4"/>
<keyword evidence="4 7" id="KW-0862">Zinc</keyword>
<gene>
    <name evidence="9" type="ORF">BSAL_83700</name>
</gene>
<dbReference type="Gene3D" id="3.40.1050.10">
    <property type="entry name" value="Carbonic anhydrase"/>
    <property type="match status" value="1"/>
</dbReference>
<dbReference type="OrthoDB" id="10248475at2759"/>
<sequence>MKRLLSTKRGSIFSSCAAAQRSFSCESTLCCPHDPQAPKAAAGDTLADHPHKEDVSDVKKLLQKQQLQSVLMPRPPRGADISNLLDYNEEWSNSVQEANPTYFSELAKQQNPQYLWIGCADSRVPANQVVGLAPGEVFVHRNIANVVSRADLNCLSCLQFARHWLVRVLALPTTGSCTLRM</sequence>
<comment type="similarity">
    <text evidence="1 8">Belongs to the beta-class carbonic anhydrase family.</text>
</comment>
<feature type="binding site" evidence="7">
    <location>
        <position position="121"/>
    </location>
    <ligand>
        <name>Zn(2+)</name>
        <dbReference type="ChEBI" id="CHEBI:29105"/>
    </ligand>
</feature>
<dbReference type="EC" id="4.2.1.1" evidence="2 8"/>
<evidence type="ECO:0000256" key="7">
    <source>
        <dbReference type="PIRSR" id="PIRSR601765-1"/>
    </source>
</evidence>
<dbReference type="GO" id="GO:0004089">
    <property type="term" value="F:carbonate dehydratase activity"/>
    <property type="evidence" value="ECO:0007669"/>
    <property type="project" value="UniProtKB-UniRule"/>
</dbReference>
<evidence type="ECO:0000256" key="1">
    <source>
        <dbReference type="ARBA" id="ARBA00006217"/>
    </source>
</evidence>
<evidence type="ECO:0000256" key="4">
    <source>
        <dbReference type="ARBA" id="ARBA00022833"/>
    </source>
</evidence>
<evidence type="ECO:0000256" key="2">
    <source>
        <dbReference type="ARBA" id="ARBA00012925"/>
    </source>
</evidence>
<dbReference type="GO" id="GO:0015976">
    <property type="term" value="P:carbon utilization"/>
    <property type="evidence" value="ECO:0007669"/>
    <property type="project" value="InterPro"/>
</dbReference>